<dbReference type="AlphaFoldDB" id="A0A6S6TK91"/>
<protein>
    <submittedName>
        <fullName evidence="1">Uncharacterized protein</fullName>
    </submittedName>
</protein>
<evidence type="ECO:0000313" key="1">
    <source>
        <dbReference type="EMBL" id="CAA6823361.1"/>
    </source>
</evidence>
<reference evidence="1" key="1">
    <citation type="submission" date="2020-01" db="EMBL/GenBank/DDBJ databases">
        <authorList>
            <person name="Meier V. D."/>
            <person name="Meier V D."/>
        </authorList>
    </citation>
    <scope>NUCLEOTIDE SEQUENCE</scope>
    <source>
        <strain evidence="1">HLG_WM_MAG_07</strain>
    </source>
</reference>
<sequence>MHIQEIQTKLNRLPQKDWKSIFDGAQLVIHDDESLTVQSQAIDNIFLSASMIETDSADELKNQALAQVEELLSQYYRKHPLTQKGFYRKALAIIKGHENDFAAAPRQEPNCTLFVEGGEVVAEDQSSPKFLYGVYCELPDNIANGAIPETVQKWLENGDAHETYLEMNVCRYFC</sequence>
<dbReference type="EMBL" id="CACVAY010000112">
    <property type="protein sequence ID" value="CAA6823361.1"/>
    <property type="molecule type" value="Genomic_DNA"/>
</dbReference>
<proteinExistence type="predicted"/>
<organism evidence="1">
    <name type="scientific">uncultured Thiotrichaceae bacterium</name>
    <dbReference type="NCBI Taxonomy" id="298394"/>
    <lineage>
        <taxon>Bacteria</taxon>
        <taxon>Pseudomonadati</taxon>
        <taxon>Pseudomonadota</taxon>
        <taxon>Gammaproteobacteria</taxon>
        <taxon>Thiotrichales</taxon>
        <taxon>Thiotrichaceae</taxon>
        <taxon>environmental samples</taxon>
    </lineage>
</organism>
<name>A0A6S6TK91_9GAMM</name>
<gene>
    <name evidence="1" type="ORF">HELGO_WM6642</name>
</gene>
<accession>A0A6S6TK91</accession>